<dbReference type="InterPro" id="IPR049402">
    <property type="entry name" value="DZF_dom_C"/>
</dbReference>
<feature type="region of interest" description="Disordered" evidence="1">
    <location>
        <begin position="170"/>
        <end position="207"/>
    </location>
</feature>
<dbReference type="GO" id="GO:0071011">
    <property type="term" value="C:precatalytic spliceosome"/>
    <property type="evidence" value="ECO:0007669"/>
    <property type="project" value="TreeGrafter"/>
</dbReference>
<dbReference type="PROSITE" id="PS00028">
    <property type="entry name" value="ZINC_FINGER_C2H2_1"/>
    <property type="match status" value="1"/>
</dbReference>
<dbReference type="Gene3D" id="1.10.1410.40">
    <property type="match status" value="1"/>
</dbReference>
<feature type="region of interest" description="Disordered" evidence="1">
    <location>
        <begin position="900"/>
        <end position="920"/>
    </location>
</feature>
<dbReference type="PANTHER" id="PTHR45762:SF3">
    <property type="entry name" value="ZINC-FINGER PROTEIN AT 72D, ISOFORM B"/>
    <property type="match status" value="1"/>
</dbReference>
<feature type="region of interest" description="Disordered" evidence="1">
    <location>
        <begin position="1"/>
        <end position="47"/>
    </location>
</feature>
<sequence length="961" mass="105950">MSYNFWGQGQNQASFPEPAGRGPPQQQKQSSYYGQAPQANQYSNIPPMASYDSSAYGWGGSAWGNSYQAPAQHDTGGYAPHNQGGYEGPTTYAAPAYGYAQPSPFDSTARGSPNFAPPLRGSPAGRRGRGNGPMHNGPRAMNGPRPMNFGPSTHKYNVPQDYEQFLATQGVGMRGGPRGRGFPPRGRGSPMGPMAPRGQRPQPRSVPTPQQLFCEICKITCAGQQTFQEHLKGKQHKKKLEAAQNQGETPSLAKNKSTYRCDVCDCPCTGKDTYEIHIKGARHQKTVTLLQKMGKPIPEGPTVITPAAQAVESVVRSTVPEIQAAQTEEQKEENGDEANGNGSQTEEDFDVTHEPVGREFIEKQADPASGKIVNYTCKLCSCSFTDPNAQDHHLKGRRHRLQYKLKVDPQLNVDGKTFVLAKKTPKRFGKKRQSDFQSDYKYVEPMNFLPVTKPKRNLNDLYVLDKDADVVITRETLDDINRIVTTIEKTLQAVSNHMCQVTDPSNTNATSGENNRILQGVLRIGDLVKGLLGKKDKTVDIVVLTNKIPTFTVVKEVAEHFLKHLEAPEGDKFTVEEEPAAGRLLVKEENSGSVVRVWFTCYLVRESVLAEKRGETVSVEKPADPLPTESCLEALAQLRRAKWYQERCIPLPACIAVIRVLRYIRQKNAIWQELPNYTMELLIEKAIRTAGYPLSAGDALRRVFEMISSGFLICGQPGLSDPCEMERSDILNQLPMDKRMEITASAQYMLRVMAMNQLYRLLDVPKREAPVPEPEANDRKRVCDEVETLIDEGTNRVARTIIMFSVSGESESKKIKLNAEAGGDHTENGTESSVDLKAEEAITEKYVRPQEELKEDAESEPMDTVETSAPCVLPEAVVKTEEDAMTTSEVKVEEEAAVPETVVKTEEDAMATPEAKVGEEAAVPETVVKTEEDAMATPEAKVGEEAAVAETVVKTEEGSTN</sequence>
<feature type="domain" description="DZF" evidence="2">
    <location>
        <begin position="440"/>
        <end position="812"/>
    </location>
</feature>
<dbReference type="Pfam" id="PF20965">
    <property type="entry name" value="DZF_C"/>
    <property type="match status" value="1"/>
</dbReference>
<dbReference type="FunFam" id="1.10.1410.40:FF:000001">
    <property type="entry name" value="interleukin enhancer-binding factor 3 isoform X1"/>
    <property type="match status" value="1"/>
</dbReference>
<dbReference type="Proteomes" id="UP001175271">
    <property type="component" value="Unassembled WGS sequence"/>
</dbReference>
<dbReference type="GO" id="GO:0008270">
    <property type="term" value="F:zinc ion binding"/>
    <property type="evidence" value="ECO:0007669"/>
    <property type="project" value="InterPro"/>
</dbReference>
<dbReference type="InterPro" id="IPR036236">
    <property type="entry name" value="Znf_C2H2_sf"/>
</dbReference>
<feature type="compositionally biased region" description="Polar residues" evidence="1">
    <location>
        <begin position="24"/>
        <end position="44"/>
    </location>
</feature>
<dbReference type="Pfam" id="PF07528">
    <property type="entry name" value="DZF_N"/>
    <property type="match status" value="1"/>
</dbReference>
<dbReference type="InterPro" id="IPR003604">
    <property type="entry name" value="Matrin/U1-like-C_Znf_C2H2"/>
</dbReference>
<name>A0AA39ISX8_9BILA</name>
<dbReference type="Pfam" id="PF12874">
    <property type="entry name" value="zf-met"/>
    <property type="match status" value="3"/>
</dbReference>
<dbReference type="InterPro" id="IPR006561">
    <property type="entry name" value="DZF_dom"/>
</dbReference>
<gene>
    <name evidence="3" type="ORF">QR680_010819</name>
</gene>
<organism evidence="3 4">
    <name type="scientific">Steinernema hermaphroditum</name>
    <dbReference type="NCBI Taxonomy" id="289476"/>
    <lineage>
        <taxon>Eukaryota</taxon>
        <taxon>Metazoa</taxon>
        <taxon>Ecdysozoa</taxon>
        <taxon>Nematoda</taxon>
        <taxon>Chromadorea</taxon>
        <taxon>Rhabditida</taxon>
        <taxon>Tylenchina</taxon>
        <taxon>Panagrolaimomorpha</taxon>
        <taxon>Strongyloidoidea</taxon>
        <taxon>Steinernematidae</taxon>
        <taxon>Steinernema</taxon>
    </lineage>
</organism>
<dbReference type="SUPFAM" id="SSF57667">
    <property type="entry name" value="beta-beta-alpha zinc fingers"/>
    <property type="match status" value="3"/>
</dbReference>
<dbReference type="GO" id="GO:0003725">
    <property type="term" value="F:double-stranded RNA binding"/>
    <property type="evidence" value="ECO:0007669"/>
    <property type="project" value="TreeGrafter"/>
</dbReference>
<comment type="caution">
    <text evidence="3">The sequence shown here is derived from an EMBL/GenBank/DDBJ whole genome shotgun (WGS) entry which is preliminary data.</text>
</comment>
<evidence type="ECO:0000313" key="3">
    <source>
        <dbReference type="EMBL" id="KAK0428458.1"/>
    </source>
</evidence>
<reference evidence="3" key="1">
    <citation type="submission" date="2023-06" db="EMBL/GenBank/DDBJ databases">
        <title>Genomic analysis of the entomopathogenic nematode Steinernema hermaphroditum.</title>
        <authorList>
            <person name="Schwarz E.M."/>
            <person name="Heppert J.K."/>
            <person name="Baniya A."/>
            <person name="Schwartz H.T."/>
            <person name="Tan C.-H."/>
            <person name="Antoshechkin I."/>
            <person name="Sternberg P.W."/>
            <person name="Goodrich-Blair H."/>
            <person name="Dillman A.R."/>
        </authorList>
    </citation>
    <scope>NUCLEOTIDE SEQUENCE</scope>
    <source>
        <strain evidence="3">PS9179</strain>
        <tissue evidence="3">Whole animal</tissue>
    </source>
</reference>
<dbReference type="AlphaFoldDB" id="A0AA39ISX8"/>
<dbReference type="SMART" id="SM00451">
    <property type="entry name" value="ZnF_U1"/>
    <property type="match status" value="3"/>
</dbReference>
<dbReference type="Gene3D" id="3.30.160.60">
    <property type="entry name" value="Classic Zinc Finger"/>
    <property type="match status" value="2"/>
</dbReference>
<dbReference type="EMBL" id="JAUCMV010000001">
    <property type="protein sequence ID" value="KAK0428458.1"/>
    <property type="molecule type" value="Genomic_DNA"/>
</dbReference>
<feature type="compositionally biased region" description="Polar residues" evidence="1">
    <location>
        <begin position="1"/>
        <end position="14"/>
    </location>
</feature>
<keyword evidence="4" id="KW-1185">Reference proteome</keyword>
<feature type="compositionally biased region" description="Low complexity" evidence="1">
    <location>
        <begin position="180"/>
        <end position="198"/>
    </location>
</feature>
<dbReference type="InterPro" id="IPR043519">
    <property type="entry name" value="NT_sf"/>
</dbReference>
<dbReference type="Gene3D" id="3.30.460.10">
    <property type="entry name" value="Beta Polymerase, domain 2"/>
    <property type="match status" value="1"/>
</dbReference>
<evidence type="ECO:0000259" key="2">
    <source>
        <dbReference type="PROSITE" id="PS51703"/>
    </source>
</evidence>
<dbReference type="GO" id="GO:0003727">
    <property type="term" value="F:single-stranded RNA binding"/>
    <property type="evidence" value="ECO:0007669"/>
    <property type="project" value="TreeGrafter"/>
</dbReference>
<dbReference type="InterPro" id="IPR049401">
    <property type="entry name" value="DZF_dom_N"/>
</dbReference>
<evidence type="ECO:0000313" key="4">
    <source>
        <dbReference type="Proteomes" id="UP001175271"/>
    </source>
</evidence>
<dbReference type="InterPro" id="IPR013087">
    <property type="entry name" value="Znf_C2H2_type"/>
</dbReference>
<dbReference type="SMART" id="SM00572">
    <property type="entry name" value="DZF"/>
    <property type="match status" value="1"/>
</dbReference>
<dbReference type="PANTHER" id="PTHR45762">
    <property type="entry name" value="ZINC FINGER RNA-BINDING PROTEIN"/>
    <property type="match status" value="1"/>
</dbReference>
<protein>
    <recommendedName>
        <fullName evidence="2">DZF domain-containing protein</fullName>
    </recommendedName>
</protein>
<dbReference type="SMART" id="SM00355">
    <property type="entry name" value="ZnF_C2H2"/>
    <property type="match status" value="3"/>
</dbReference>
<proteinExistence type="predicted"/>
<accession>A0AA39ISX8</accession>
<feature type="region of interest" description="Disordered" evidence="1">
    <location>
        <begin position="325"/>
        <end position="348"/>
    </location>
</feature>
<evidence type="ECO:0000256" key="1">
    <source>
        <dbReference type="SAM" id="MobiDB-lite"/>
    </source>
</evidence>
<feature type="region of interest" description="Disordered" evidence="1">
    <location>
        <begin position="97"/>
        <end position="154"/>
    </location>
</feature>
<dbReference type="PROSITE" id="PS51703">
    <property type="entry name" value="DZF"/>
    <property type="match status" value="1"/>
</dbReference>